<keyword evidence="3" id="KW-1133">Transmembrane helix</keyword>
<accession>A0A6P7ZDN2</accession>
<dbReference type="RefSeq" id="XP_030074591.1">
    <property type="nucleotide sequence ID" value="XM_030218731.1"/>
</dbReference>
<keyword evidence="1" id="KW-0433">Leucine-rich repeat</keyword>
<keyword evidence="3" id="KW-0472">Membrane</keyword>
<dbReference type="PANTHER" id="PTHR20878:SF0">
    <property type="entry name" value="LEUCINE-RICH REPEAT-CONTAINING PROTEIN 25"/>
    <property type="match status" value="1"/>
</dbReference>
<keyword evidence="2" id="KW-0677">Repeat</keyword>
<dbReference type="Pfam" id="PF13855">
    <property type="entry name" value="LRR_8"/>
    <property type="match status" value="1"/>
</dbReference>
<dbReference type="PROSITE" id="PS51450">
    <property type="entry name" value="LRR"/>
    <property type="match status" value="2"/>
</dbReference>
<dbReference type="Gene3D" id="3.80.10.10">
    <property type="entry name" value="Ribonuclease Inhibitor"/>
    <property type="match status" value="1"/>
</dbReference>
<evidence type="ECO:0000313" key="7">
    <source>
        <dbReference type="RefSeq" id="XP_030074592.1"/>
    </source>
</evidence>
<reference evidence="5" key="1">
    <citation type="submission" date="2024-06" db="UniProtKB">
        <authorList>
            <consortium name="RefSeq"/>
        </authorList>
    </citation>
    <scope>NUCLEOTIDE SEQUENCE [LARGE SCALE GENOMIC DNA]</scope>
</reference>
<evidence type="ECO:0000313" key="5">
    <source>
        <dbReference type="Proteomes" id="UP000515156"/>
    </source>
</evidence>
<dbReference type="InterPro" id="IPR032675">
    <property type="entry name" value="LRR_dom_sf"/>
</dbReference>
<dbReference type="KEGG" id="muo:115480220"/>
<dbReference type="SMART" id="SM00369">
    <property type="entry name" value="LRR_TYP"/>
    <property type="match status" value="3"/>
</dbReference>
<dbReference type="SUPFAM" id="SSF52058">
    <property type="entry name" value="L domain-like"/>
    <property type="match status" value="1"/>
</dbReference>
<dbReference type="AlphaFoldDB" id="A0A6P7ZDN2"/>
<name>A0A6P7ZDN2_9AMPH</name>
<dbReference type="RefSeq" id="XP_030074592.1">
    <property type="nucleotide sequence ID" value="XM_030218732.1"/>
</dbReference>
<evidence type="ECO:0000313" key="6">
    <source>
        <dbReference type="RefSeq" id="XP_030074591.1"/>
    </source>
</evidence>
<evidence type="ECO:0000256" key="4">
    <source>
        <dbReference type="SAM" id="SignalP"/>
    </source>
</evidence>
<evidence type="ECO:0000256" key="1">
    <source>
        <dbReference type="ARBA" id="ARBA00022614"/>
    </source>
</evidence>
<feature type="signal peptide" evidence="4">
    <location>
        <begin position="1"/>
        <end position="19"/>
    </location>
</feature>
<feature type="chain" id="PRO_5044652617" evidence="4">
    <location>
        <begin position="20"/>
        <end position="383"/>
    </location>
</feature>
<dbReference type="InterPro" id="IPR003591">
    <property type="entry name" value="Leu-rich_rpt_typical-subtyp"/>
</dbReference>
<sequence>MKLFLSLVLMLHNGAFSSGKCFNQPIHCSDTINLTKIAQNCQVLNWSEFDLCINVTHLILSHNNITEIANSSKIQLPDLVNLDLSFNCLQHLPEGFLSDSVKLQTLSLKHNDLRKLPHEFLKDSGKLALLSLEGNPLPSVPSSLFKASLKTLTVDCRCDITGHILKITQQCAANNISSSNCTNPFFKCVSSSSEWSDLREFHKQQCQSPSLLALYICLPIVAVGILGGIAFYCIMKRRRVGTDFPSKEASSDLSPSHGQPRYMTRNMGGLSQPGPRQVQNPSKEYENVFVGPLQTEPIGQYECLDRKKQHQGPKSRKQMPEDNYYMKYDASEGDQPIYCNTTSAFTIITIPLMWKRTMFTLCLTSEPNAWFSFQLPKCFCFLS</sequence>
<dbReference type="InterPro" id="IPR001611">
    <property type="entry name" value="Leu-rich_rpt"/>
</dbReference>
<protein>
    <submittedName>
        <fullName evidence="6 7">Uncharacterized protein LOC115480220 isoform X1</fullName>
    </submittedName>
</protein>
<dbReference type="PANTHER" id="PTHR20878">
    <property type="entry name" value="LEUCINE-RICH REPEAT CONTAINING PROTEIN 25"/>
    <property type="match status" value="1"/>
</dbReference>
<evidence type="ECO:0000256" key="2">
    <source>
        <dbReference type="ARBA" id="ARBA00022737"/>
    </source>
</evidence>
<keyword evidence="3" id="KW-0812">Transmembrane</keyword>
<keyword evidence="4" id="KW-0732">Signal</keyword>
<dbReference type="OrthoDB" id="8400687at2759"/>
<keyword evidence="5" id="KW-1185">Reference proteome</keyword>
<dbReference type="GeneID" id="115480220"/>
<dbReference type="Proteomes" id="UP000515156">
    <property type="component" value="Chromosome 11"/>
</dbReference>
<dbReference type="InterPro" id="IPR039243">
    <property type="entry name" value="LRRC25"/>
</dbReference>
<feature type="transmembrane region" description="Helical" evidence="3">
    <location>
        <begin position="212"/>
        <end position="234"/>
    </location>
</feature>
<organism evidence="5 6">
    <name type="scientific">Microcaecilia unicolor</name>
    <dbReference type="NCBI Taxonomy" id="1415580"/>
    <lineage>
        <taxon>Eukaryota</taxon>
        <taxon>Metazoa</taxon>
        <taxon>Chordata</taxon>
        <taxon>Craniata</taxon>
        <taxon>Vertebrata</taxon>
        <taxon>Euteleostomi</taxon>
        <taxon>Amphibia</taxon>
        <taxon>Gymnophiona</taxon>
        <taxon>Siphonopidae</taxon>
        <taxon>Microcaecilia</taxon>
    </lineage>
</organism>
<reference evidence="6" key="2">
    <citation type="submission" date="2025-04" db="UniProtKB">
        <authorList>
            <consortium name="RefSeq"/>
        </authorList>
    </citation>
    <scope>IDENTIFICATION</scope>
</reference>
<evidence type="ECO:0000256" key="3">
    <source>
        <dbReference type="SAM" id="Phobius"/>
    </source>
</evidence>
<proteinExistence type="predicted"/>
<gene>
    <name evidence="6 7" type="primary">LOC115480220</name>
</gene>